<proteinExistence type="predicted"/>
<protein>
    <submittedName>
        <fullName evidence="1">Uncharacterized protein</fullName>
    </submittedName>
</protein>
<evidence type="ECO:0000313" key="2">
    <source>
        <dbReference type="Proteomes" id="UP001470230"/>
    </source>
</evidence>
<dbReference type="Proteomes" id="UP001470230">
    <property type="component" value="Unassembled WGS sequence"/>
</dbReference>
<organism evidence="1 2">
    <name type="scientific">Tritrichomonas musculus</name>
    <dbReference type="NCBI Taxonomy" id="1915356"/>
    <lineage>
        <taxon>Eukaryota</taxon>
        <taxon>Metamonada</taxon>
        <taxon>Parabasalia</taxon>
        <taxon>Tritrichomonadida</taxon>
        <taxon>Tritrichomonadidae</taxon>
        <taxon>Tritrichomonas</taxon>
    </lineage>
</organism>
<keyword evidence="2" id="KW-1185">Reference proteome</keyword>
<evidence type="ECO:0000313" key="1">
    <source>
        <dbReference type="EMBL" id="KAK8840174.1"/>
    </source>
</evidence>
<name>A0ABR2H1U1_9EUKA</name>
<dbReference type="EMBL" id="JAPFFF010000048">
    <property type="protein sequence ID" value="KAK8840174.1"/>
    <property type="molecule type" value="Genomic_DNA"/>
</dbReference>
<reference evidence="1 2" key="1">
    <citation type="submission" date="2024-04" db="EMBL/GenBank/DDBJ databases">
        <title>Tritrichomonas musculus Genome.</title>
        <authorList>
            <person name="Alves-Ferreira E."/>
            <person name="Grigg M."/>
            <person name="Lorenzi H."/>
            <person name="Galac M."/>
        </authorList>
    </citation>
    <scope>NUCLEOTIDE SEQUENCE [LARGE SCALE GENOMIC DNA]</scope>
    <source>
        <strain evidence="1 2">EAF2021</strain>
    </source>
</reference>
<sequence length="167" mass="19778">MMKSNSKIGPGRRSNNLTRFKKIIWQEENNFVVFDIKSNRKLKENDGIIIPIKKEYNERTNQEETNSISNTLNDSSNDSSIDYFNHENQFQLQNQNLNININLNSNQNQNQHITEMNEFGIDYFNNNVGDINFDEEFNCIDSDFTIFNEKEYFNPSESNETDYPIFF</sequence>
<gene>
    <name evidence="1" type="ORF">M9Y10_031114</name>
</gene>
<accession>A0ABR2H1U1</accession>
<comment type="caution">
    <text evidence="1">The sequence shown here is derived from an EMBL/GenBank/DDBJ whole genome shotgun (WGS) entry which is preliminary data.</text>
</comment>